<protein>
    <recommendedName>
        <fullName evidence="3">DNA replication and repair protein RecF</fullName>
    </recommendedName>
</protein>
<comment type="caution">
    <text evidence="1">The sequence shown here is derived from an EMBL/GenBank/DDBJ whole genome shotgun (WGS) entry which is preliminary data.</text>
</comment>
<dbReference type="Proteomes" id="UP000248706">
    <property type="component" value="Unassembled WGS sequence"/>
</dbReference>
<gene>
    <name evidence="1" type="ORF">A4R35_00560</name>
</gene>
<accession>A0A328VDG1</accession>
<dbReference type="EMBL" id="MCIF01000002">
    <property type="protein sequence ID" value="RAQ94002.1"/>
    <property type="molecule type" value="Genomic_DNA"/>
</dbReference>
<organism evidence="1 2">
    <name type="scientific">Thermogemmatispora tikiterensis</name>
    <dbReference type="NCBI Taxonomy" id="1825093"/>
    <lineage>
        <taxon>Bacteria</taxon>
        <taxon>Bacillati</taxon>
        <taxon>Chloroflexota</taxon>
        <taxon>Ktedonobacteria</taxon>
        <taxon>Thermogemmatisporales</taxon>
        <taxon>Thermogemmatisporaceae</taxon>
        <taxon>Thermogemmatispora</taxon>
    </lineage>
</organism>
<dbReference type="SUPFAM" id="SSF52540">
    <property type="entry name" value="P-loop containing nucleoside triphosphate hydrolases"/>
    <property type="match status" value="1"/>
</dbReference>
<keyword evidence="2" id="KW-1185">Reference proteome</keyword>
<dbReference type="Gene3D" id="3.40.50.300">
    <property type="entry name" value="P-loop containing nucleotide triphosphate hydrolases"/>
    <property type="match status" value="1"/>
</dbReference>
<sequence length="109" mass="12765">MVLSTYRDALTRQKLRELEKKLIQYFAQLCHKEDLLTQVLIDPETFAVQFRDVHGRLLSLASFSAGERQLYALALLQALRAIGQRRLSLVMDTPLALLDEEYRQRFLRE</sequence>
<reference evidence="1 2" key="1">
    <citation type="submission" date="2016-08" db="EMBL/GenBank/DDBJ databases">
        <title>Analysis of Carbohydrate Active Enzymes in Thermogemmatispora T81 Reveals Carbohydrate Degradation Ability.</title>
        <authorList>
            <person name="Tomazini A."/>
            <person name="Lal S."/>
            <person name="Stott M."/>
            <person name="Henrissat B."/>
            <person name="Polikarpov I."/>
            <person name="Sparling R."/>
            <person name="Levin D.B."/>
        </authorList>
    </citation>
    <scope>NUCLEOTIDE SEQUENCE [LARGE SCALE GENOMIC DNA]</scope>
    <source>
        <strain evidence="1 2">T81</strain>
    </source>
</reference>
<evidence type="ECO:0000313" key="1">
    <source>
        <dbReference type="EMBL" id="RAQ94002.1"/>
    </source>
</evidence>
<evidence type="ECO:0008006" key="3">
    <source>
        <dbReference type="Google" id="ProtNLM"/>
    </source>
</evidence>
<evidence type="ECO:0000313" key="2">
    <source>
        <dbReference type="Proteomes" id="UP000248706"/>
    </source>
</evidence>
<dbReference type="AlphaFoldDB" id="A0A328VDG1"/>
<name>A0A328VDG1_9CHLR</name>
<dbReference type="InterPro" id="IPR027417">
    <property type="entry name" value="P-loop_NTPase"/>
</dbReference>
<proteinExistence type="predicted"/>